<dbReference type="InterPro" id="IPR041206">
    <property type="entry name" value="HEPN/RES_NTD1"/>
</dbReference>
<proteinExistence type="predicted"/>
<name>A0A643FYA1_9BURK</name>
<evidence type="ECO:0000313" key="2">
    <source>
        <dbReference type="Proteomes" id="UP000397656"/>
    </source>
</evidence>
<dbReference type="Pfam" id="PF18870">
    <property type="entry name" value="HEPN_RES_NTD1"/>
    <property type="match status" value="1"/>
</dbReference>
<dbReference type="InterPro" id="IPR014914">
    <property type="entry name" value="RES_dom"/>
</dbReference>
<dbReference type="AlphaFoldDB" id="A0A643FYA1"/>
<accession>A0A643FYA1</accession>
<dbReference type="Pfam" id="PF08808">
    <property type="entry name" value="RES"/>
    <property type="match status" value="1"/>
</dbReference>
<dbReference type="GeneID" id="98402123"/>
<dbReference type="EMBL" id="CP062803">
    <property type="protein sequence ID" value="QOT75406.1"/>
    <property type="molecule type" value="Genomic_DNA"/>
</dbReference>
<reference evidence="1 2" key="1">
    <citation type="submission" date="2020-10" db="EMBL/GenBank/DDBJ databases">
        <title>Complete genome sequence of Cupriavidus basilensis CCUG 49340T.</title>
        <authorList>
            <person name="Salva-Serra F."/>
            <person name="Donoso R.A."/>
            <person name="Cho K.H."/>
            <person name="Yoo J.A."/>
            <person name="Lee K."/>
            <person name="Yoon S.-H."/>
            <person name="Perez-Pantoja D."/>
            <person name="Moore E.R.B."/>
        </authorList>
    </citation>
    <scope>NUCLEOTIDE SEQUENCE [LARGE SCALE GENOMIC DNA]</scope>
    <source>
        <strain evidence="2">CCUG 49340</strain>
    </source>
</reference>
<protein>
    <submittedName>
        <fullName evidence="1">RES domain-containing protein</fullName>
    </submittedName>
</protein>
<evidence type="ECO:0000313" key="1">
    <source>
        <dbReference type="EMBL" id="QOT75406.1"/>
    </source>
</evidence>
<sequence>MSGVDLDEKAVCGTCIGNKFLSQKISASETTDVACDYCGRNAPTLGLDEIAQIFDHEFQDNYQVADNILREDHGYPSLGDELQEIIQQEVEPASHALSDDLFEIVWAIWERDAYDGQAPEADALFIKTGVADHWLHRRWHDMQESLRTRTRFVNPDALEVLQMVFDKVDKDVTASGEPLIVEVGPGHELGTLFRARVFQNDDALEKALEDPDAQLGPPPSGVGGAGRMNARGISMFYGANSPDVAIAEVRPPVGSRVAVAEFKILRSIRLLDLTRLPQIPSVINRSMFDASSLEIARRQKFLSQLERVLTKPVLPEHSEDGYLLTQVISDYLATHAKLNLDGLIFRSAQVPASENRRPLNVTLFNKASFVKRFFKRHGRELNAYLYETDDEGDQWFHPQVWYKEDPASLNDEWDFLEKTDSTLELVPQSIVICEIKGISYDIRKSEVQLMDVSERT</sequence>
<dbReference type="RefSeq" id="WP_150986382.1">
    <property type="nucleotide sequence ID" value="NZ_CP062803.1"/>
</dbReference>
<dbReference type="SMART" id="SM00953">
    <property type="entry name" value="RES"/>
    <property type="match status" value="1"/>
</dbReference>
<dbReference type="Proteomes" id="UP000397656">
    <property type="component" value="Chromosome 1"/>
</dbReference>
<organism evidence="1 2">
    <name type="scientific">Cupriavidus basilensis</name>
    <dbReference type="NCBI Taxonomy" id="68895"/>
    <lineage>
        <taxon>Bacteria</taxon>
        <taxon>Pseudomonadati</taxon>
        <taxon>Pseudomonadota</taxon>
        <taxon>Betaproteobacteria</taxon>
        <taxon>Burkholderiales</taxon>
        <taxon>Burkholderiaceae</taxon>
        <taxon>Cupriavidus</taxon>
    </lineage>
</organism>
<gene>
    <name evidence="1" type="ORF">F7R26_014525</name>
</gene>